<accession>A0ABX1WTA6</accession>
<dbReference type="PROSITE" id="PS51257">
    <property type="entry name" value="PROKAR_LIPOPROTEIN"/>
    <property type="match status" value="1"/>
</dbReference>
<dbReference type="SUPFAM" id="SSF117281">
    <property type="entry name" value="Kelch motif"/>
    <property type="match status" value="1"/>
</dbReference>
<organism evidence="6 7">
    <name type="scientific">Marinifilum caeruleilacunae</name>
    <dbReference type="NCBI Taxonomy" id="2499076"/>
    <lineage>
        <taxon>Bacteria</taxon>
        <taxon>Pseudomonadati</taxon>
        <taxon>Bacteroidota</taxon>
        <taxon>Bacteroidia</taxon>
        <taxon>Marinilabiliales</taxon>
        <taxon>Marinifilaceae</taxon>
    </lineage>
</organism>
<dbReference type="Pfam" id="PF25852">
    <property type="entry name" value="DUF6242_C"/>
    <property type="match status" value="2"/>
</dbReference>
<evidence type="ECO:0000259" key="4">
    <source>
        <dbReference type="Pfam" id="PF19755"/>
    </source>
</evidence>
<feature type="domain" description="DUF6242" evidence="5">
    <location>
        <begin position="293"/>
        <end position="397"/>
    </location>
</feature>
<dbReference type="RefSeq" id="WP_171594590.1">
    <property type="nucleotide sequence ID" value="NZ_RZNH01000006.1"/>
</dbReference>
<gene>
    <name evidence="6" type="ORF">ELS83_05740</name>
</gene>
<dbReference type="CDD" id="cd15482">
    <property type="entry name" value="Sialidase_non-viral"/>
    <property type="match status" value="1"/>
</dbReference>
<feature type="domain" description="DUF6242" evidence="4">
    <location>
        <begin position="47"/>
        <end position="127"/>
    </location>
</feature>
<dbReference type="Gene3D" id="2.120.10.80">
    <property type="entry name" value="Kelch-type beta propeller"/>
    <property type="match status" value="1"/>
</dbReference>
<keyword evidence="2" id="KW-0677">Repeat</keyword>
<keyword evidence="7" id="KW-1185">Reference proteome</keyword>
<evidence type="ECO:0000259" key="5">
    <source>
        <dbReference type="Pfam" id="PF25852"/>
    </source>
</evidence>
<dbReference type="EMBL" id="RZNH01000006">
    <property type="protein sequence ID" value="NOU59313.1"/>
    <property type="molecule type" value="Genomic_DNA"/>
</dbReference>
<dbReference type="Gene3D" id="2.60.40.2340">
    <property type="match status" value="1"/>
</dbReference>
<reference evidence="6 7" key="1">
    <citation type="submission" date="2018-12" db="EMBL/GenBank/DDBJ databases">
        <title>Marinifilum JC070 sp. nov., a marine bacterium isolated from Yongle Blue Hole in the South China Sea.</title>
        <authorList>
            <person name="Fu T."/>
        </authorList>
    </citation>
    <scope>NUCLEOTIDE SEQUENCE [LARGE SCALE GENOMIC DNA]</scope>
    <source>
        <strain evidence="6 7">JC070</strain>
    </source>
</reference>
<name>A0ABX1WTA6_9BACT</name>
<dbReference type="PANTHER" id="PTHR24412:SF489">
    <property type="entry name" value="RING FINGER DOMAIN AND KELCH REPEAT-CONTAINING PROTEIN DDB_G0271372"/>
    <property type="match status" value="1"/>
</dbReference>
<keyword evidence="3" id="KW-0732">Signal</keyword>
<dbReference type="InterPro" id="IPR046209">
    <property type="entry name" value="DUF6242_N"/>
</dbReference>
<dbReference type="Proteomes" id="UP000732105">
    <property type="component" value="Unassembled WGS sequence"/>
</dbReference>
<protein>
    <submittedName>
        <fullName evidence="6">Exo-alpha-sialidase</fullName>
    </submittedName>
</protein>
<dbReference type="PANTHER" id="PTHR24412">
    <property type="entry name" value="KELCH PROTEIN"/>
    <property type="match status" value="1"/>
</dbReference>
<dbReference type="InterPro" id="IPR015915">
    <property type="entry name" value="Kelch-typ_b-propeller"/>
</dbReference>
<evidence type="ECO:0000313" key="6">
    <source>
        <dbReference type="EMBL" id="NOU59313.1"/>
    </source>
</evidence>
<feature type="chain" id="PRO_5045224944" evidence="3">
    <location>
        <begin position="25"/>
        <end position="473"/>
    </location>
</feature>
<dbReference type="Pfam" id="PF19755">
    <property type="entry name" value="DUF6242"/>
    <property type="match status" value="1"/>
</dbReference>
<feature type="domain" description="DUF6242" evidence="5">
    <location>
        <begin position="403"/>
        <end position="473"/>
    </location>
</feature>
<evidence type="ECO:0000256" key="2">
    <source>
        <dbReference type="ARBA" id="ARBA00022737"/>
    </source>
</evidence>
<dbReference type="InterPro" id="IPR058667">
    <property type="entry name" value="DUF6242_C"/>
</dbReference>
<keyword evidence="1" id="KW-0880">Kelch repeat</keyword>
<sequence length="473" mass="50596">MKVFKNSWSVALLLLAIVCNGVLSSCSDDDKLSDLTGLLSFGFSDEALADYEFVIGDDNVITNEIALPYGFDASALTPVFSSVPMSTVYIGETEQLSGSASIDFSDDVVYKVVAENGSNQVSYTVRVNVATDITAWSNLSPDAKFPDYTSVVAFEAGGKYFIMGGKKGASGIGGHTYGIFSSTDGSDFSEVNTNIFKEYGMGLGAATVSHDGKQLLIGGYTPSDYEVWGETGNGAGINAVWSTEDGETWTKVNEGAAAEQTFSARTNASVVNMNGDLYLTGGYSVAFGAPQQPMADVWKSTDGGATWTNLNAEFGEDFTPRGDGQLIAYNDELYLIGGRTGFPYTYFNEIYKSADGVTWTKLNVSVPFTERASFSCFVYNSRIFVVAGLSTKEVTEGENTTNVDVLHNDMWVSEDGGISWTEMNSGALPAGFAKRYGQAIIVNDNTVHIFGGNGVDAEDNAKSYTDAWKGVLN</sequence>
<comment type="caution">
    <text evidence="6">The sequence shown here is derived from an EMBL/GenBank/DDBJ whole genome shotgun (WGS) entry which is preliminary data.</text>
</comment>
<feature type="signal peptide" evidence="3">
    <location>
        <begin position="1"/>
        <end position="24"/>
    </location>
</feature>
<evidence type="ECO:0000256" key="1">
    <source>
        <dbReference type="ARBA" id="ARBA00022441"/>
    </source>
</evidence>
<evidence type="ECO:0000256" key="3">
    <source>
        <dbReference type="SAM" id="SignalP"/>
    </source>
</evidence>
<proteinExistence type="predicted"/>
<evidence type="ECO:0000313" key="7">
    <source>
        <dbReference type="Proteomes" id="UP000732105"/>
    </source>
</evidence>